<evidence type="ECO:0000256" key="5">
    <source>
        <dbReference type="ARBA" id="ARBA00022801"/>
    </source>
</evidence>
<keyword evidence="5" id="KW-0378">Hydrolase</keyword>
<evidence type="ECO:0000313" key="12">
    <source>
        <dbReference type="EMBL" id="KHN28352.1"/>
    </source>
</evidence>
<dbReference type="GO" id="GO:0006355">
    <property type="term" value="P:regulation of DNA-templated transcription"/>
    <property type="evidence" value="ECO:0007669"/>
    <property type="project" value="InterPro"/>
</dbReference>
<evidence type="ECO:0000256" key="10">
    <source>
        <dbReference type="ARBA" id="ARBA00023326"/>
    </source>
</evidence>
<evidence type="ECO:0000256" key="3">
    <source>
        <dbReference type="ARBA" id="ARBA00010730"/>
    </source>
</evidence>
<dbReference type="Pfam" id="PF02671">
    <property type="entry name" value="PAH"/>
    <property type="match status" value="1"/>
</dbReference>
<organism evidence="12">
    <name type="scientific">Glycine soja</name>
    <name type="common">Wild soybean</name>
    <dbReference type="NCBI Taxonomy" id="3848"/>
    <lineage>
        <taxon>Eukaryota</taxon>
        <taxon>Viridiplantae</taxon>
        <taxon>Streptophyta</taxon>
        <taxon>Embryophyta</taxon>
        <taxon>Tracheophyta</taxon>
        <taxon>Spermatophyta</taxon>
        <taxon>Magnoliopsida</taxon>
        <taxon>eudicotyledons</taxon>
        <taxon>Gunneridae</taxon>
        <taxon>Pentapetalae</taxon>
        <taxon>rosids</taxon>
        <taxon>fabids</taxon>
        <taxon>Fabales</taxon>
        <taxon>Fabaceae</taxon>
        <taxon>Papilionoideae</taxon>
        <taxon>50 kb inversion clade</taxon>
        <taxon>NPAAA clade</taxon>
        <taxon>indigoferoid/millettioid clade</taxon>
        <taxon>Phaseoleae</taxon>
        <taxon>Glycine</taxon>
        <taxon>Glycine subgen. Soja</taxon>
    </lineage>
</organism>
<evidence type="ECO:0000256" key="7">
    <source>
        <dbReference type="ARBA" id="ARBA00023277"/>
    </source>
</evidence>
<evidence type="ECO:0000256" key="6">
    <source>
        <dbReference type="ARBA" id="ARBA00023242"/>
    </source>
</evidence>
<dbReference type="Proteomes" id="UP000053555">
    <property type="component" value="Unassembled WGS sequence"/>
</dbReference>
<evidence type="ECO:0000256" key="4">
    <source>
        <dbReference type="ARBA" id="ARBA00012780"/>
    </source>
</evidence>
<feature type="domain" description="Glycosyl hydrolase family 81 C-terminal" evidence="11">
    <location>
        <begin position="1"/>
        <end position="72"/>
    </location>
</feature>
<evidence type="ECO:0000256" key="1">
    <source>
        <dbReference type="ARBA" id="ARBA00000382"/>
    </source>
</evidence>
<dbReference type="AlphaFoldDB" id="A0A0B2R9D6"/>
<comment type="subcellular location">
    <subcellularLocation>
        <location evidence="2">Nucleus</location>
    </subcellularLocation>
</comment>
<keyword evidence="7" id="KW-0119">Carbohydrate metabolism</keyword>
<dbReference type="Gene3D" id="1.20.1160.11">
    <property type="entry name" value="Paired amphipathic helix"/>
    <property type="match status" value="1"/>
</dbReference>
<dbReference type="GO" id="GO:0042973">
    <property type="term" value="F:glucan endo-1,3-beta-D-glucosidase activity"/>
    <property type="evidence" value="ECO:0007669"/>
    <property type="project" value="UniProtKB-EC"/>
</dbReference>
<dbReference type="EMBL" id="KN652845">
    <property type="protein sequence ID" value="KHN28352.1"/>
    <property type="molecule type" value="Genomic_DNA"/>
</dbReference>
<evidence type="ECO:0000259" key="11">
    <source>
        <dbReference type="Pfam" id="PF17652"/>
    </source>
</evidence>
<dbReference type="InterPro" id="IPR005200">
    <property type="entry name" value="Endo-beta-glucanase"/>
</dbReference>
<name>A0A0B2R9D6_GLYSO</name>
<dbReference type="EC" id="3.2.1.39" evidence="4"/>
<dbReference type="InterPro" id="IPR040720">
    <property type="entry name" value="GH81_C"/>
</dbReference>
<comment type="catalytic activity">
    <reaction evidence="1">
        <text>Hydrolysis of (1-&gt;3)-beta-D-glucosidic linkages in (1-&gt;3)-beta-D-glucans.</text>
        <dbReference type="EC" id="3.2.1.39"/>
    </reaction>
</comment>
<evidence type="ECO:0000256" key="2">
    <source>
        <dbReference type="ARBA" id="ARBA00004123"/>
    </source>
</evidence>
<evidence type="ECO:0000256" key="8">
    <source>
        <dbReference type="ARBA" id="ARBA00023295"/>
    </source>
</evidence>
<keyword evidence="6" id="KW-0539">Nucleus</keyword>
<dbReference type="PANTHER" id="PTHR31983">
    <property type="entry name" value="ENDO-1,3(4)-BETA-GLUCANASE 1"/>
    <property type="match status" value="1"/>
</dbReference>
<gene>
    <name evidence="12" type="ORF">glysoja_029613</name>
</gene>
<keyword evidence="8" id="KW-0326">Glycosidase</keyword>
<protein>
    <recommendedName>
        <fullName evidence="4">glucan endo-1,3-beta-D-glucosidase</fullName>
        <ecNumber evidence="4">3.2.1.39</ecNumber>
    </recommendedName>
</protein>
<dbReference type="PANTHER" id="PTHR31983:SF0">
    <property type="entry name" value="GLUCAN ENDO-1,3-BETA-D-GLUCOSIDASE 2"/>
    <property type="match status" value="1"/>
</dbReference>
<keyword evidence="9" id="KW-0961">Cell wall biogenesis/degradation</keyword>
<dbReference type="GO" id="GO:0071555">
    <property type="term" value="P:cell wall organization"/>
    <property type="evidence" value="ECO:0007669"/>
    <property type="project" value="UniProtKB-KW"/>
</dbReference>
<dbReference type="Pfam" id="PF17652">
    <property type="entry name" value="Glyco_hydro81C"/>
    <property type="match status" value="1"/>
</dbReference>
<dbReference type="GO" id="GO:0052861">
    <property type="term" value="F:endo-1,3(4)-beta-glucanase activity"/>
    <property type="evidence" value="ECO:0007669"/>
    <property type="project" value="InterPro"/>
</dbReference>
<proteinExistence type="inferred from homology"/>
<keyword evidence="10" id="KW-0624">Polysaccharide degradation</keyword>
<dbReference type="InterPro" id="IPR003822">
    <property type="entry name" value="PAH"/>
</dbReference>
<comment type="similarity">
    <text evidence="3">Belongs to the glycosyl hydrolase 81 family.</text>
</comment>
<accession>A0A0B2R9D6</accession>
<sequence>MGLAYRDTQLIATRSTLAALEIHAAQMWWHVGKEHKFYQEDFTKNNKLVSVLWSNKRGSGLWFAPVQWRECRIGKVLKKGEKGLSMPWKELMIKKVHFKSKGDVEEEFCHGKQYWIDTVSVAKRVKQLFKGHDDLLMGFNAFMPKKYKIILPLENGQAPQNEPAWIQGDNGGVYRRTREDVMKSNMLHRLRRNRRGDLKVSEL</sequence>
<dbReference type="InterPro" id="IPR036600">
    <property type="entry name" value="PAH_sf"/>
</dbReference>
<dbReference type="SUPFAM" id="SSF47762">
    <property type="entry name" value="PAH2 domain"/>
    <property type="match status" value="1"/>
</dbReference>
<dbReference type="GO" id="GO:0005634">
    <property type="term" value="C:nucleus"/>
    <property type="evidence" value="ECO:0007669"/>
    <property type="project" value="UniProtKB-SubCell"/>
</dbReference>
<evidence type="ECO:0000256" key="9">
    <source>
        <dbReference type="ARBA" id="ARBA00023316"/>
    </source>
</evidence>
<dbReference type="GO" id="GO:0000272">
    <property type="term" value="P:polysaccharide catabolic process"/>
    <property type="evidence" value="ECO:0007669"/>
    <property type="project" value="UniProtKB-KW"/>
</dbReference>
<reference evidence="12" key="1">
    <citation type="submission" date="2014-07" db="EMBL/GenBank/DDBJ databases">
        <title>Identification of a novel salt tolerance gene in wild soybean by whole-genome sequencing.</title>
        <authorList>
            <person name="Lam H.-M."/>
            <person name="Qi X."/>
            <person name="Li M.-W."/>
            <person name="Liu X."/>
            <person name="Xie M."/>
            <person name="Ni M."/>
            <person name="Xu X."/>
        </authorList>
    </citation>
    <scope>NUCLEOTIDE SEQUENCE [LARGE SCALE GENOMIC DNA]</scope>
    <source>
        <tissue evidence="12">Root</tissue>
    </source>
</reference>